<evidence type="ECO:0000256" key="4">
    <source>
        <dbReference type="ARBA" id="ARBA00022723"/>
    </source>
</evidence>
<dbReference type="PANTHER" id="PTHR12001:SF85">
    <property type="entry name" value="SHORT CHAIN ISOPRENYL DIPHOSPHATE SYNTHASE"/>
    <property type="match status" value="1"/>
</dbReference>
<comment type="similarity">
    <text evidence="2">Belongs to the FPP/GGPP synthase family.</text>
</comment>
<gene>
    <name evidence="6" type="ORF">UFOPK1767_00084</name>
</gene>
<dbReference type="GO" id="GO:0008299">
    <property type="term" value="P:isoprenoid biosynthetic process"/>
    <property type="evidence" value="ECO:0007669"/>
    <property type="project" value="InterPro"/>
</dbReference>
<dbReference type="CDD" id="cd00685">
    <property type="entry name" value="Trans_IPPS_HT"/>
    <property type="match status" value="1"/>
</dbReference>
<dbReference type="PANTHER" id="PTHR12001">
    <property type="entry name" value="GERANYLGERANYL PYROPHOSPHATE SYNTHASE"/>
    <property type="match status" value="1"/>
</dbReference>
<dbReference type="InterPro" id="IPR000092">
    <property type="entry name" value="Polyprenyl_synt"/>
</dbReference>
<dbReference type="InterPro" id="IPR033749">
    <property type="entry name" value="Polyprenyl_synt_CS"/>
</dbReference>
<dbReference type="PROSITE" id="PS00444">
    <property type="entry name" value="POLYPRENYL_SYNTHASE_2"/>
    <property type="match status" value="1"/>
</dbReference>
<dbReference type="AlphaFoldDB" id="A0A6J6EZ52"/>
<dbReference type="SFLD" id="SFLDS00005">
    <property type="entry name" value="Isoprenoid_Synthase_Type_I"/>
    <property type="match status" value="1"/>
</dbReference>
<reference evidence="6" key="1">
    <citation type="submission" date="2020-05" db="EMBL/GenBank/DDBJ databases">
        <authorList>
            <person name="Chiriac C."/>
            <person name="Salcher M."/>
            <person name="Ghai R."/>
            <person name="Kavagutti S V."/>
        </authorList>
    </citation>
    <scope>NUCLEOTIDE SEQUENCE</scope>
</reference>
<dbReference type="PROSITE" id="PS00723">
    <property type="entry name" value="POLYPRENYL_SYNTHASE_1"/>
    <property type="match status" value="1"/>
</dbReference>
<proteinExistence type="inferred from homology"/>
<dbReference type="GO" id="GO:0046872">
    <property type="term" value="F:metal ion binding"/>
    <property type="evidence" value="ECO:0007669"/>
    <property type="project" value="UniProtKB-KW"/>
</dbReference>
<dbReference type="Pfam" id="PF00348">
    <property type="entry name" value="polyprenyl_synt"/>
    <property type="match status" value="1"/>
</dbReference>
<name>A0A6J6EZ52_9ZZZZ</name>
<evidence type="ECO:0000256" key="3">
    <source>
        <dbReference type="ARBA" id="ARBA00022679"/>
    </source>
</evidence>
<dbReference type="EMBL" id="CAEZTZ010000004">
    <property type="protein sequence ID" value="CAB4577918.1"/>
    <property type="molecule type" value="Genomic_DNA"/>
</dbReference>
<evidence type="ECO:0000256" key="2">
    <source>
        <dbReference type="ARBA" id="ARBA00006706"/>
    </source>
</evidence>
<evidence type="ECO:0000256" key="1">
    <source>
        <dbReference type="ARBA" id="ARBA00001946"/>
    </source>
</evidence>
<protein>
    <submittedName>
        <fullName evidence="6">Unannotated protein</fullName>
    </submittedName>
</protein>
<organism evidence="6">
    <name type="scientific">freshwater metagenome</name>
    <dbReference type="NCBI Taxonomy" id="449393"/>
    <lineage>
        <taxon>unclassified sequences</taxon>
        <taxon>metagenomes</taxon>
        <taxon>ecological metagenomes</taxon>
    </lineage>
</organism>
<evidence type="ECO:0000313" key="6">
    <source>
        <dbReference type="EMBL" id="CAB4577918.1"/>
    </source>
</evidence>
<dbReference type="SUPFAM" id="SSF48576">
    <property type="entry name" value="Terpenoid synthases"/>
    <property type="match status" value="1"/>
</dbReference>
<dbReference type="InterPro" id="IPR008949">
    <property type="entry name" value="Isoprenoid_synthase_dom_sf"/>
</dbReference>
<comment type="cofactor">
    <cofactor evidence="1">
        <name>Mg(2+)</name>
        <dbReference type="ChEBI" id="CHEBI:18420"/>
    </cofactor>
</comment>
<keyword evidence="4" id="KW-0479">Metal-binding</keyword>
<evidence type="ECO:0000256" key="5">
    <source>
        <dbReference type="ARBA" id="ARBA00022842"/>
    </source>
</evidence>
<dbReference type="GO" id="GO:0004659">
    <property type="term" value="F:prenyltransferase activity"/>
    <property type="evidence" value="ECO:0007669"/>
    <property type="project" value="InterPro"/>
</dbReference>
<keyword evidence="5" id="KW-0460">Magnesium</keyword>
<accession>A0A6J6EZ52</accession>
<sequence>MSSPLSFIDRVAENLREVVAQSHREISEIATDADALTTVSESFLHGGKRFRARLAYWGWRAAVTFGDVSVDPDEHEEQHRVVDLATGLELFHAAALVHDDIIDNSDTRRGVTTAHRQFERHHIDGRFFGSPTNYGASSAILLGDLLLAWADDQFLGAVIGLDSSVSRAYRDELRTMRSDVTAGQFLDNHDSVAWRTIPHEESVDRAQRVVIYKSAKYSVEAPLILGAILGGAAPDLISAMRGFALPLGFAFQLRDDMLGVFGDEETTGKPAGDDLREGKRTVMLAIARQNADPATLTVLDELVGDPRLEPAQIEMLRSTLHATGAVAQTEDLITRSRERSLRALAEMGVDASVAKELGSLVEAITVRNV</sequence>
<keyword evidence="3" id="KW-0808">Transferase</keyword>
<dbReference type="Gene3D" id="1.10.600.10">
    <property type="entry name" value="Farnesyl Diphosphate Synthase"/>
    <property type="match status" value="1"/>
</dbReference>